<evidence type="ECO:0000313" key="3">
    <source>
        <dbReference type="Proteomes" id="UP000001593"/>
    </source>
</evidence>
<reference evidence="2 3" key="1">
    <citation type="journal article" date="2007" name="Science">
        <title>Sea anemone genome reveals ancestral eumetazoan gene repertoire and genomic organization.</title>
        <authorList>
            <person name="Putnam N.H."/>
            <person name="Srivastava M."/>
            <person name="Hellsten U."/>
            <person name="Dirks B."/>
            <person name="Chapman J."/>
            <person name="Salamov A."/>
            <person name="Terry A."/>
            <person name="Shapiro H."/>
            <person name="Lindquist E."/>
            <person name="Kapitonov V.V."/>
            <person name="Jurka J."/>
            <person name="Genikhovich G."/>
            <person name="Grigoriev I.V."/>
            <person name="Lucas S.M."/>
            <person name="Steele R.E."/>
            <person name="Finnerty J.R."/>
            <person name="Technau U."/>
            <person name="Martindale M.Q."/>
            <person name="Rokhsar D.S."/>
        </authorList>
    </citation>
    <scope>NUCLEOTIDE SEQUENCE [LARGE SCALE GENOMIC DNA]</scope>
    <source>
        <strain evidence="3">CH2 X CH6</strain>
    </source>
</reference>
<feature type="compositionally biased region" description="Low complexity" evidence="1">
    <location>
        <begin position="71"/>
        <end position="87"/>
    </location>
</feature>
<name>A7SW49_NEMVE</name>
<dbReference type="HOGENOM" id="CLU_1527000_0_0_1"/>
<dbReference type="AlphaFoldDB" id="A7SW49"/>
<protein>
    <submittedName>
        <fullName evidence="2">Uncharacterized protein</fullName>
    </submittedName>
</protein>
<feature type="region of interest" description="Disordered" evidence="1">
    <location>
        <begin position="51"/>
        <end position="176"/>
    </location>
</feature>
<gene>
    <name evidence="2" type="ORF">NEMVEDRAFT_v1g247740</name>
</gene>
<evidence type="ECO:0000313" key="2">
    <source>
        <dbReference type="EMBL" id="EDO32066.1"/>
    </source>
</evidence>
<feature type="compositionally biased region" description="Polar residues" evidence="1">
    <location>
        <begin position="91"/>
        <end position="100"/>
    </location>
</feature>
<dbReference type="InParanoid" id="A7SW49"/>
<organism evidence="2 3">
    <name type="scientific">Nematostella vectensis</name>
    <name type="common">Starlet sea anemone</name>
    <dbReference type="NCBI Taxonomy" id="45351"/>
    <lineage>
        <taxon>Eukaryota</taxon>
        <taxon>Metazoa</taxon>
        <taxon>Cnidaria</taxon>
        <taxon>Anthozoa</taxon>
        <taxon>Hexacorallia</taxon>
        <taxon>Actiniaria</taxon>
        <taxon>Edwardsiidae</taxon>
        <taxon>Nematostella</taxon>
    </lineage>
</organism>
<sequence length="176" mass="19642">MDNTATQNYLQPRRKISLKAQQSVDEILQLVADQGMKKSLSGTDYRIQKRLERMASQSEMDSEESFDDLRSFTTGSSSSLGYYSPPRTQESEFSGISWGSSEARKGSCRDGSANNYKASQLPPLNPGKIKRPSRPAPRSPTRDVLPVEEHVQLKRPPRPSSARGPRTVPRMRGLTT</sequence>
<evidence type="ECO:0000256" key="1">
    <source>
        <dbReference type="SAM" id="MobiDB-lite"/>
    </source>
</evidence>
<dbReference type="EMBL" id="DS469852">
    <property type="protein sequence ID" value="EDO32066.1"/>
    <property type="molecule type" value="Genomic_DNA"/>
</dbReference>
<accession>A7SW49</accession>
<dbReference type="OMA" id="SANNYKA"/>
<proteinExistence type="predicted"/>
<dbReference type="Proteomes" id="UP000001593">
    <property type="component" value="Unassembled WGS sequence"/>
</dbReference>
<dbReference type="KEGG" id="nve:5503054"/>
<keyword evidence="3" id="KW-1185">Reference proteome</keyword>